<feature type="transmembrane region" description="Helical" evidence="2">
    <location>
        <begin position="61"/>
        <end position="81"/>
    </location>
</feature>
<evidence type="ECO:0000256" key="1">
    <source>
        <dbReference type="ARBA" id="ARBA00035112"/>
    </source>
</evidence>
<evidence type="ECO:0008006" key="5">
    <source>
        <dbReference type="Google" id="ProtNLM"/>
    </source>
</evidence>
<dbReference type="InterPro" id="IPR021765">
    <property type="entry name" value="UstYa-like"/>
</dbReference>
<dbReference type="OrthoDB" id="4861958at2759"/>
<proteinExistence type="inferred from homology"/>
<dbReference type="EMBL" id="JRHA01000002">
    <property type="protein sequence ID" value="PQK09693.1"/>
    <property type="molecule type" value="Genomic_DNA"/>
</dbReference>
<dbReference type="PANTHER" id="PTHR33365:SF14">
    <property type="entry name" value="TAT PATHWAY SIGNAL SEQUENCE"/>
    <property type="match status" value="1"/>
</dbReference>
<reference evidence="3 4" key="1">
    <citation type="submission" date="2016-07" db="EMBL/GenBank/DDBJ databases">
        <title>Comparative genomics of the entomopathogenic fungus Beauveria bassiana.</title>
        <authorList>
            <person name="Valero Jimenez C.A."/>
            <person name="Zwaan B.J."/>
            <person name="Van Kan J.A."/>
            <person name="Takken W."/>
            <person name="Debets A.J."/>
            <person name="Schoustra S.E."/>
            <person name="Koenraadt C.J."/>
        </authorList>
    </citation>
    <scope>NUCLEOTIDE SEQUENCE [LARGE SCALE GENOMIC DNA]</scope>
    <source>
        <strain evidence="3 4">ARSEF 8028</strain>
    </source>
</reference>
<protein>
    <recommendedName>
        <fullName evidence="5">Tat pathway signal sequence</fullName>
    </recommendedName>
</protein>
<keyword evidence="2" id="KW-0812">Transmembrane</keyword>
<name>A0A2S7Y194_BEABA</name>
<comment type="caution">
    <text evidence="3">The sequence shown here is derived from an EMBL/GenBank/DDBJ whole genome shotgun (WGS) entry which is preliminary data.</text>
</comment>
<keyword evidence="2" id="KW-1133">Transmembrane helix</keyword>
<dbReference type="GO" id="GO:0043386">
    <property type="term" value="P:mycotoxin biosynthetic process"/>
    <property type="evidence" value="ECO:0007669"/>
    <property type="project" value="InterPro"/>
</dbReference>
<dbReference type="Pfam" id="PF11807">
    <property type="entry name" value="UstYa"/>
    <property type="match status" value="1"/>
</dbReference>
<dbReference type="Proteomes" id="UP000237441">
    <property type="component" value="Unassembled WGS sequence"/>
</dbReference>
<organism evidence="3 4">
    <name type="scientific">Beauveria bassiana</name>
    <name type="common">White muscardine disease fungus</name>
    <name type="synonym">Tritirachium shiotae</name>
    <dbReference type="NCBI Taxonomy" id="176275"/>
    <lineage>
        <taxon>Eukaryota</taxon>
        <taxon>Fungi</taxon>
        <taxon>Dikarya</taxon>
        <taxon>Ascomycota</taxon>
        <taxon>Pezizomycotina</taxon>
        <taxon>Sordariomycetes</taxon>
        <taxon>Hypocreomycetidae</taxon>
        <taxon>Hypocreales</taxon>
        <taxon>Cordycipitaceae</taxon>
        <taxon>Beauveria</taxon>
    </lineage>
</organism>
<dbReference type="AlphaFoldDB" id="A0A2S7Y194"/>
<comment type="similarity">
    <text evidence="1">Belongs to the ustYa family.</text>
</comment>
<evidence type="ECO:0000313" key="4">
    <source>
        <dbReference type="Proteomes" id="UP000237441"/>
    </source>
</evidence>
<gene>
    <name evidence="3" type="ORF">BB8028_0002g00170</name>
</gene>
<dbReference type="PANTHER" id="PTHR33365">
    <property type="entry name" value="YALI0B05434P"/>
    <property type="match status" value="1"/>
</dbReference>
<sequence length="325" mass="37460">MGFAMMLSSLKQLLPPSTPPSYSAAEKRQFIPVPEEELGQVGSSRCQNDNPLLLRNPYRRTLYIISGINLFLLVVSAFCISKEFRYREDVRFNRNNELLRISDWYSPIHNEVQIDIVDKKVNGSLLNMDHSLFRSPPSPEVDAAWERVSSLMPHVISTDDVVRLGKDPSQTARWSEDWGFGPEAHVAELDVLHTIHCLNAVRRDVHWKHYFSDDYPNGDFPELHRIHTDHCIYVILQNLMCAATADVITQPWVEGQAHPFPDFSINKKCRDFDAILDWHERTMIRDTKAFTEMRKPENFKAVPMSDEFHDLFQTGEGDGHGGHHH</sequence>
<keyword evidence="2" id="KW-0472">Membrane</keyword>
<evidence type="ECO:0000256" key="2">
    <source>
        <dbReference type="SAM" id="Phobius"/>
    </source>
</evidence>
<accession>A0A2S7Y194</accession>
<evidence type="ECO:0000313" key="3">
    <source>
        <dbReference type="EMBL" id="PQK09693.1"/>
    </source>
</evidence>